<dbReference type="SUPFAM" id="SSF52540">
    <property type="entry name" value="P-loop containing nucleoside triphosphate hydrolases"/>
    <property type="match status" value="2"/>
</dbReference>
<feature type="domain" description="AAA+ ATPase" evidence="5">
    <location>
        <begin position="591"/>
        <end position="734"/>
    </location>
</feature>
<evidence type="ECO:0000256" key="1">
    <source>
        <dbReference type="ARBA" id="ARBA00022741"/>
    </source>
</evidence>
<evidence type="ECO:0000313" key="7">
    <source>
        <dbReference type="EMBL" id="TRA87537.1"/>
    </source>
</evidence>
<gene>
    <name evidence="7" type="primary">tssH</name>
    <name evidence="7" type="ORF">EXN24_19470</name>
</gene>
<dbReference type="InterPro" id="IPR001270">
    <property type="entry name" value="ClpA/B"/>
</dbReference>
<dbReference type="PROSITE" id="PS00870">
    <property type="entry name" value="CLPAB_1"/>
    <property type="match status" value="1"/>
</dbReference>
<dbReference type="Pfam" id="PF00004">
    <property type="entry name" value="AAA"/>
    <property type="match status" value="1"/>
</dbReference>
<dbReference type="Pfam" id="PF17871">
    <property type="entry name" value="AAA_lid_9"/>
    <property type="match status" value="1"/>
</dbReference>
<evidence type="ECO:0000259" key="6">
    <source>
        <dbReference type="SMART" id="SM01086"/>
    </source>
</evidence>
<sequence>MSHIDLNRLVGALEPDLRVTLEAAASVAVRMGHRYVDIPHWLLAVVDSGIYAKTFEELKIPLPVLQAEISRSLEESIIGDGEALSLSQNILTAAREAWILASLEGGRDRVTLCDLLLAMDEETSLRSFVRSAFPSLKAMDRTALERLRNSTENGAGVDVPSALAGSGQAGTGQSAGQNDFLRLYTQDMTADARNGKVDPVIGRDDELRQLVDILTRRRQNNPILVGEAGVGKTAVAEALALEIASGNVPEKLRNVRLLNLDISLLQAGAGVKGEFERRLHGVIDAVKRSTEPVILFIDEAHGLVGAGGAAGQGDAANILKPALARGEVRTVAATTWSEYKKYFEKDAALTRRFQPVHVREPDETTAIRMLRGVADSFVSHHNVVVRDEAVVAAVQLSARYMPARQLPDKAVSLLDTAAAAVSLARQTEPERLRAMESERRLLTDELNWLLREPQDGEIDSRIQSIRGEVEKLESGIDDLRSRYDAEMAELSEEQPVEGDVSNVSPLRPAVEAKPANAERLVPTVVDREAIAAVVSRWTGIPLGKLLADQIESARTLDARMRQRVVGQDAAIARIADAMRTARAGLSDPRRPPAVFFLVGMSGTGKTETALSLADMLYGGNSHLTTINMSEFKEEHKVSLLLGSPPGYVGFGEGGVLTEAVRRRPFGVLLLDEIDKAHPGVQDIFYQVFDKGVLRDGEGRDVDFKNTTIFMTANTGSELLSALSADPDTMPEGEALEALLMPELTKQFKPAFLGRTIILPFMPLGTEALARIVDMQIGKIRERVLATYGTGLTLSNVARDALVARAGASEIGARAIEIMIGKDLLPPLSSFFLEKVIAGERVGNIVVDFGENGFGIRAEEAGEADEFAVTEEVGVDKVAASDGATRRMRH</sequence>
<dbReference type="GO" id="GO:0005524">
    <property type="term" value="F:ATP binding"/>
    <property type="evidence" value="ECO:0007669"/>
    <property type="project" value="UniProtKB-KW"/>
</dbReference>
<dbReference type="InterPro" id="IPR050130">
    <property type="entry name" value="ClpA_ClpB"/>
</dbReference>
<accession>A0AA94VC64</accession>
<dbReference type="Gene3D" id="3.40.50.300">
    <property type="entry name" value="P-loop containing nucleotide triphosphate hydrolases"/>
    <property type="match status" value="3"/>
</dbReference>
<evidence type="ECO:0000259" key="5">
    <source>
        <dbReference type="SMART" id="SM00382"/>
    </source>
</evidence>
<evidence type="ECO:0000256" key="4">
    <source>
        <dbReference type="SAM" id="Coils"/>
    </source>
</evidence>
<feature type="domain" description="Clp ATPase C-terminal" evidence="6">
    <location>
        <begin position="763"/>
        <end position="855"/>
    </location>
</feature>
<dbReference type="SMART" id="SM00382">
    <property type="entry name" value="AAA"/>
    <property type="match status" value="2"/>
</dbReference>
<dbReference type="SMART" id="SM01086">
    <property type="entry name" value="ClpB_D2-small"/>
    <property type="match status" value="1"/>
</dbReference>
<keyword evidence="3" id="KW-0143">Chaperone</keyword>
<evidence type="ECO:0000256" key="3">
    <source>
        <dbReference type="ARBA" id="ARBA00023186"/>
    </source>
</evidence>
<keyword evidence="2" id="KW-0067">ATP-binding</keyword>
<protein>
    <submittedName>
        <fullName evidence="7">Type VI secretion system ATPase TssH</fullName>
    </submittedName>
</protein>
<dbReference type="InterPro" id="IPR017729">
    <property type="entry name" value="ATPase_T6SS_ClpV1"/>
</dbReference>
<dbReference type="PRINTS" id="PR00300">
    <property type="entry name" value="CLPPROTEASEA"/>
</dbReference>
<dbReference type="Pfam" id="PF10431">
    <property type="entry name" value="ClpB_D2-small"/>
    <property type="match status" value="1"/>
</dbReference>
<dbReference type="Gene3D" id="1.10.1780.10">
    <property type="entry name" value="Clp, N-terminal domain"/>
    <property type="match status" value="1"/>
</dbReference>
<dbReference type="Proteomes" id="UP000320858">
    <property type="component" value="Unassembled WGS sequence"/>
</dbReference>
<feature type="domain" description="AAA+ ATPase" evidence="5">
    <location>
        <begin position="218"/>
        <end position="363"/>
    </location>
</feature>
<dbReference type="Pfam" id="PF07724">
    <property type="entry name" value="AAA_2"/>
    <property type="match status" value="1"/>
</dbReference>
<dbReference type="GO" id="GO:0005737">
    <property type="term" value="C:cytoplasm"/>
    <property type="evidence" value="ECO:0007669"/>
    <property type="project" value="TreeGrafter"/>
</dbReference>
<dbReference type="GO" id="GO:0016887">
    <property type="term" value="F:ATP hydrolysis activity"/>
    <property type="evidence" value="ECO:0007669"/>
    <property type="project" value="InterPro"/>
</dbReference>
<evidence type="ECO:0000313" key="8">
    <source>
        <dbReference type="Proteomes" id="UP000320858"/>
    </source>
</evidence>
<feature type="coiled-coil region" evidence="4">
    <location>
        <begin position="432"/>
        <end position="489"/>
    </location>
</feature>
<dbReference type="SUPFAM" id="SSF81923">
    <property type="entry name" value="Double Clp-N motif"/>
    <property type="match status" value="1"/>
</dbReference>
<evidence type="ECO:0000256" key="2">
    <source>
        <dbReference type="ARBA" id="ARBA00022840"/>
    </source>
</evidence>
<dbReference type="InterPro" id="IPR036628">
    <property type="entry name" value="Clp_N_dom_sf"/>
</dbReference>
<dbReference type="AlphaFoldDB" id="A0AA94VC64"/>
<dbReference type="InterPro" id="IPR019489">
    <property type="entry name" value="Clp_ATPase_C"/>
</dbReference>
<dbReference type="RefSeq" id="WP_142851461.1">
    <property type="nucleotide sequence ID" value="NZ_SGOB01000004.1"/>
</dbReference>
<dbReference type="InterPro" id="IPR018368">
    <property type="entry name" value="ClpA/B_CS1"/>
</dbReference>
<keyword evidence="1" id="KW-0547">Nucleotide-binding</keyword>
<name>A0AA94VC64_RHIRH</name>
<comment type="caution">
    <text evidence="7">The sequence shown here is derived from an EMBL/GenBank/DDBJ whole genome shotgun (WGS) entry which is preliminary data.</text>
</comment>
<proteinExistence type="predicted"/>
<dbReference type="CDD" id="cd00009">
    <property type="entry name" value="AAA"/>
    <property type="match status" value="1"/>
</dbReference>
<dbReference type="CDD" id="cd19499">
    <property type="entry name" value="RecA-like_ClpB_Hsp104-like"/>
    <property type="match status" value="1"/>
</dbReference>
<dbReference type="NCBIfam" id="TIGR03345">
    <property type="entry name" value="VI_ClpV1"/>
    <property type="match status" value="1"/>
</dbReference>
<dbReference type="Gene3D" id="1.10.8.60">
    <property type="match status" value="1"/>
</dbReference>
<reference evidence="7 8" key="1">
    <citation type="journal article" date="2019" name="Appl. Microbiol. Biotechnol.">
        <title>Differential efficiency of wild type rhizogenic strains for rol gene transformation of plants.</title>
        <authorList>
            <person name="Desmet S."/>
            <person name="De Keyser E."/>
            <person name="Van Vaerenbergh J."/>
            <person name="Baeyen S."/>
            <person name="Van Huylenbroeck J."/>
            <person name="Geelen D."/>
            <person name="Dhooghe E."/>
        </authorList>
    </citation>
    <scope>NUCLEOTIDE SEQUENCE [LARGE SCALE GENOMIC DNA]</scope>
    <source>
        <strain evidence="7 8">B 4.1</strain>
    </source>
</reference>
<dbReference type="PANTHER" id="PTHR11638:SF184">
    <property type="entry name" value="ATPASE WITH CHAPERONE ACTIVITY"/>
    <property type="match status" value="1"/>
</dbReference>
<organism evidence="7 8">
    <name type="scientific">Rhizobium rhizogenes</name>
    <name type="common">Agrobacterium rhizogenes</name>
    <dbReference type="NCBI Taxonomy" id="359"/>
    <lineage>
        <taxon>Bacteria</taxon>
        <taxon>Pseudomonadati</taxon>
        <taxon>Pseudomonadota</taxon>
        <taxon>Alphaproteobacteria</taxon>
        <taxon>Hyphomicrobiales</taxon>
        <taxon>Rhizobiaceae</taxon>
        <taxon>Rhizobium/Agrobacterium group</taxon>
        <taxon>Rhizobium</taxon>
    </lineage>
</organism>
<dbReference type="GO" id="GO:0034605">
    <property type="term" value="P:cellular response to heat"/>
    <property type="evidence" value="ECO:0007669"/>
    <property type="project" value="TreeGrafter"/>
</dbReference>
<dbReference type="InterPro" id="IPR003593">
    <property type="entry name" value="AAA+_ATPase"/>
</dbReference>
<dbReference type="PANTHER" id="PTHR11638">
    <property type="entry name" value="ATP-DEPENDENT CLP PROTEASE"/>
    <property type="match status" value="1"/>
</dbReference>
<dbReference type="InterPro" id="IPR027417">
    <property type="entry name" value="P-loop_NTPase"/>
</dbReference>
<keyword evidence="4" id="KW-0175">Coiled coil</keyword>
<dbReference type="InterPro" id="IPR041546">
    <property type="entry name" value="ClpA/ClpB_AAA_lid"/>
</dbReference>
<dbReference type="InterPro" id="IPR003959">
    <property type="entry name" value="ATPase_AAA_core"/>
</dbReference>
<dbReference type="EMBL" id="SGOB01000004">
    <property type="protein sequence ID" value="TRA87537.1"/>
    <property type="molecule type" value="Genomic_DNA"/>
</dbReference>